<comment type="similarity">
    <text evidence="1">Belongs to the TRAFAC class TrmE-Era-EngA-EngB-Septin-like GTPase superfamily. AIG1/Toc34/Toc159-like paraseptin GTPase family. IAN subfamily.</text>
</comment>
<dbReference type="Gene3D" id="3.40.50.300">
    <property type="entry name" value="P-loop containing nucleotide triphosphate hydrolases"/>
    <property type="match status" value="1"/>
</dbReference>
<keyword evidence="3" id="KW-0342">GTP-binding</keyword>
<feature type="compositionally biased region" description="Basic and acidic residues" evidence="4">
    <location>
        <begin position="210"/>
        <end position="219"/>
    </location>
</feature>
<dbReference type="SUPFAM" id="SSF52540">
    <property type="entry name" value="P-loop containing nucleoside triphosphate hydrolases"/>
    <property type="match status" value="1"/>
</dbReference>
<dbReference type="FunFam" id="3.40.50.300:FF:000366">
    <property type="entry name" value="GTPase, IMAP family member 2"/>
    <property type="match status" value="1"/>
</dbReference>
<comment type="caution">
    <text evidence="6">The sequence shown here is derived from an EMBL/GenBank/DDBJ whole genome shotgun (WGS) entry which is preliminary data.</text>
</comment>
<feature type="domain" description="AIG1-type G" evidence="5">
    <location>
        <begin position="1"/>
        <end position="175"/>
    </location>
</feature>
<dbReference type="PANTHER" id="PTHR10903">
    <property type="entry name" value="GTPASE, IMAP FAMILY MEMBER-RELATED"/>
    <property type="match status" value="1"/>
</dbReference>
<proteinExistence type="inferred from homology"/>
<dbReference type="Pfam" id="PF04548">
    <property type="entry name" value="AIG1"/>
    <property type="match status" value="1"/>
</dbReference>
<dbReference type="InterPro" id="IPR006703">
    <property type="entry name" value="G_AIG1"/>
</dbReference>
<protein>
    <recommendedName>
        <fullName evidence="5">AIG1-type G domain-containing protein</fullName>
    </recommendedName>
</protein>
<dbReference type="GO" id="GO:0005525">
    <property type="term" value="F:GTP binding"/>
    <property type="evidence" value="ECO:0007669"/>
    <property type="project" value="UniProtKB-KW"/>
</dbReference>
<dbReference type="Proteomes" id="UP001186944">
    <property type="component" value="Unassembled WGS sequence"/>
</dbReference>
<dbReference type="InterPro" id="IPR045058">
    <property type="entry name" value="GIMA/IAN/Toc"/>
</dbReference>
<evidence type="ECO:0000259" key="5">
    <source>
        <dbReference type="PROSITE" id="PS51720"/>
    </source>
</evidence>
<dbReference type="InterPro" id="IPR027417">
    <property type="entry name" value="P-loop_NTPase"/>
</dbReference>
<evidence type="ECO:0000256" key="1">
    <source>
        <dbReference type="ARBA" id="ARBA00008535"/>
    </source>
</evidence>
<name>A0AA88YDC1_PINIB</name>
<sequence length="381" mass="45348">MSGKSVTKKSQIGRADRFGKKLLLVDTPGIFDTGKTNDEVITEIVKCIGITSPGLHAIILVVHIGRFTEEEKKTVDLFLNHLGQQLIQFLVVVFTRKDDLDRENTTIDEYVDSLEPSSLLAEIIQKSRCRYVAFDNTAVGQQNDDQVKRLFSVIENLIRENGGTFYTNDMYREAEMAMRRRMDEERRRLEEEKRQAIERIEAPFRAKIENERRERESLSHDLALTKMQTASLTHDKSRMEEELEMTKRRSEREAAERENERRRMEEERRRDQEINERRMREIREESQRREDERRREYDQRQRQMEDDRRRDKEEMKKQRKEIERVKAEYDKRMRDQNIREAARDDVEKEKPGILATIIEAVSEVPVIGPVVKVIGKLFKLF</sequence>
<dbReference type="PANTHER" id="PTHR10903:SF184">
    <property type="entry name" value="GTP-BINDING PROTEIN A"/>
    <property type="match status" value="1"/>
</dbReference>
<feature type="region of interest" description="Disordered" evidence="4">
    <location>
        <begin position="210"/>
        <end position="328"/>
    </location>
</feature>
<gene>
    <name evidence="6" type="ORF">FSP39_012952</name>
</gene>
<evidence type="ECO:0000256" key="2">
    <source>
        <dbReference type="ARBA" id="ARBA00022741"/>
    </source>
</evidence>
<accession>A0AA88YDC1</accession>
<feature type="compositionally biased region" description="Basic and acidic residues" evidence="4">
    <location>
        <begin position="233"/>
        <end position="328"/>
    </location>
</feature>
<evidence type="ECO:0000256" key="4">
    <source>
        <dbReference type="SAM" id="MobiDB-lite"/>
    </source>
</evidence>
<keyword evidence="7" id="KW-1185">Reference proteome</keyword>
<reference evidence="6" key="1">
    <citation type="submission" date="2019-08" db="EMBL/GenBank/DDBJ databases">
        <title>The improved chromosome-level genome for the pearl oyster Pinctada fucata martensii using PacBio sequencing and Hi-C.</title>
        <authorList>
            <person name="Zheng Z."/>
        </authorList>
    </citation>
    <scope>NUCLEOTIDE SEQUENCE</scope>
    <source>
        <strain evidence="6">ZZ-2019</strain>
        <tissue evidence="6">Adductor muscle</tissue>
    </source>
</reference>
<dbReference type="AlphaFoldDB" id="A0AA88YDC1"/>
<evidence type="ECO:0000313" key="6">
    <source>
        <dbReference type="EMBL" id="KAK3102658.1"/>
    </source>
</evidence>
<dbReference type="PROSITE" id="PS51720">
    <property type="entry name" value="G_AIG1"/>
    <property type="match status" value="1"/>
</dbReference>
<keyword evidence="2" id="KW-0547">Nucleotide-binding</keyword>
<evidence type="ECO:0000313" key="7">
    <source>
        <dbReference type="Proteomes" id="UP001186944"/>
    </source>
</evidence>
<evidence type="ECO:0000256" key="3">
    <source>
        <dbReference type="ARBA" id="ARBA00023134"/>
    </source>
</evidence>
<dbReference type="EMBL" id="VSWD01000005">
    <property type="protein sequence ID" value="KAK3102658.1"/>
    <property type="molecule type" value="Genomic_DNA"/>
</dbReference>
<organism evidence="6 7">
    <name type="scientific">Pinctada imbricata</name>
    <name type="common">Atlantic pearl-oyster</name>
    <name type="synonym">Pinctada martensii</name>
    <dbReference type="NCBI Taxonomy" id="66713"/>
    <lineage>
        <taxon>Eukaryota</taxon>
        <taxon>Metazoa</taxon>
        <taxon>Spiralia</taxon>
        <taxon>Lophotrochozoa</taxon>
        <taxon>Mollusca</taxon>
        <taxon>Bivalvia</taxon>
        <taxon>Autobranchia</taxon>
        <taxon>Pteriomorphia</taxon>
        <taxon>Pterioida</taxon>
        <taxon>Pterioidea</taxon>
        <taxon>Pteriidae</taxon>
        <taxon>Pinctada</taxon>
    </lineage>
</organism>